<dbReference type="EMBL" id="ABXU01000026">
    <property type="protein sequence ID" value="EEB34148.1"/>
    <property type="molecule type" value="Genomic_DNA"/>
</dbReference>
<dbReference type="Proteomes" id="UP000003676">
    <property type="component" value="Unassembled WGS sequence"/>
</dbReference>
<name>B6WRZ0_9BACT</name>
<accession>B6WRZ0</accession>
<protein>
    <submittedName>
        <fullName evidence="1">Uncharacterized protein</fullName>
    </submittedName>
</protein>
<evidence type="ECO:0000313" key="2">
    <source>
        <dbReference type="Proteomes" id="UP000003676"/>
    </source>
</evidence>
<comment type="caution">
    <text evidence="1">The sequence shown here is derived from an EMBL/GenBank/DDBJ whole genome shotgun (WGS) entry which is preliminary data.</text>
</comment>
<sequence>MYSNRPALSNTFRKKNKFLCGRYCRPPLLMWAGEQDRSFSLCHLPPIKEQHSG</sequence>
<dbReference type="AlphaFoldDB" id="B6WRZ0"/>
<evidence type="ECO:0000313" key="1">
    <source>
        <dbReference type="EMBL" id="EEB34148.1"/>
    </source>
</evidence>
<organism evidence="1 2">
    <name type="scientific">Desulfovibrio piger ATCC 29098</name>
    <dbReference type="NCBI Taxonomy" id="411464"/>
    <lineage>
        <taxon>Bacteria</taxon>
        <taxon>Pseudomonadati</taxon>
        <taxon>Thermodesulfobacteriota</taxon>
        <taxon>Desulfovibrionia</taxon>
        <taxon>Desulfovibrionales</taxon>
        <taxon>Desulfovibrionaceae</taxon>
        <taxon>Desulfovibrio</taxon>
    </lineage>
</organism>
<proteinExistence type="predicted"/>
<gene>
    <name evidence="1" type="ORF">DESPIG_00834</name>
</gene>
<reference evidence="1 2" key="1">
    <citation type="submission" date="2008-10" db="EMBL/GenBank/DDBJ databases">
        <title>Draft genome sequence of Desulvovibrio piger (ATCC 29098).</title>
        <authorList>
            <person name="Sudarsanam P."/>
            <person name="Ley R."/>
            <person name="Guruge J."/>
            <person name="Turnbaugh P.J."/>
            <person name="Mahowald M."/>
            <person name="Liep D."/>
            <person name="Gordon J."/>
        </authorList>
    </citation>
    <scope>NUCLEOTIDE SEQUENCE [LARGE SCALE GENOMIC DNA]</scope>
    <source>
        <strain evidence="1 2">ATCC 29098</strain>
    </source>
</reference>
<dbReference type="HOGENOM" id="CLU_3060919_0_0_7"/>
<reference evidence="1 2" key="2">
    <citation type="submission" date="2008-10" db="EMBL/GenBank/DDBJ databases">
        <authorList>
            <person name="Fulton L."/>
            <person name="Clifton S."/>
            <person name="Fulton B."/>
            <person name="Xu J."/>
            <person name="Minx P."/>
            <person name="Pepin K.H."/>
            <person name="Johnson M."/>
            <person name="Bhonagiri V."/>
            <person name="Nash W.E."/>
            <person name="Mardis E.R."/>
            <person name="Wilson R.K."/>
        </authorList>
    </citation>
    <scope>NUCLEOTIDE SEQUENCE [LARGE SCALE GENOMIC DNA]</scope>
    <source>
        <strain evidence="1 2">ATCC 29098</strain>
    </source>
</reference>